<comment type="subcellular location">
    <subcellularLocation>
        <location evidence="3">Cytoplasm</location>
    </subcellularLocation>
    <subcellularLocation>
        <location evidence="2">Nucleus</location>
    </subcellularLocation>
</comment>
<evidence type="ECO:0000256" key="9">
    <source>
        <dbReference type="ARBA" id="ARBA00022801"/>
    </source>
</evidence>
<comment type="caution">
    <text evidence="15">The sequence shown here is derived from an EMBL/GenBank/DDBJ whole genome shotgun (WGS) entry which is preliminary data.</text>
</comment>
<feature type="domain" description="DDE Tnp4" evidence="14">
    <location>
        <begin position="267"/>
        <end position="347"/>
    </location>
</feature>
<evidence type="ECO:0000256" key="7">
    <source>
        <dbReference type="ARBA" id="ARBA00022722"/>
    </source>
</evidence>
<accession>A0AAV7NSD2</accession>
<dbReference type="GO" id="GO:0005634">
    <property type="term" value="C:nucleus"/>
    <property type="evidence" value="ECO:0007669"/>
    <property type="project" value="UniProtKB-SubCell"/>
</dbReference>
<evidence type="ECO:0000259" key="14">
    <source>
        <dbReference type="Pfam" id="PF13359"/>
    </source>
</evidence>
<dbReference type="Pfam" id="PF13359">
    <property type="entry name" value="DDE_Tnp_4"/>
    <property type="match status" value="1"/>
</dbReference>
<comment type="cofactor">
    <cofactor evidence="1">
        <name>a divalent metal cation</name>
        <dbReference type="ChEBI" id="CHEBI:60240"/>
    </cofactor>
</comment>
<evidence type="ECO:0000256" key="5">
    <source>
        <dbReference type="ARBA" id="ARBA00015519"/>
    </source>
</evidence>
<evidence type="ECO:0000256" key="1">
    <source>
        <dbReference type="ARBA" id="ARBA00001968"/>
    </source>
</evidence>
<evidence type="ECO:0000256" key="12">
    <source>
        <dbReference type="ARBA" id="ARBA00045850"/>
    </source>
</evidence>
<keyword evidence="7" id="KW-0540">Nuclease</keyword>
<evidence type="ECO:0000313" key="15">
    <source>
        <dbReference type="EMBL" id="KAJ1115715.1"/>
    </source>
</evidence>
<dbReference type="GO" id="GO:0005737">
    <property type="term" value="C:cytoplasm"/>
    <property type="evidence" value="ECO:0007669"/>
    <property type="project" value="UniProtKB-SubCell"/>
</dbReference>
<keyword evidence="6" id="KW-0963">Cytoplasm</keyword>
<dbReference type="InterPro" id="IPR027806">
    <property type="entry name" value="HARBI1_dom"/>
</dbReference>
<dbReference type="GO" id="GO:0016787">
    <property type="term" value="F:hydrolase activity"/>
    <property type="evidence" value="ECO:0007669"/>
    <property type="project" value="UniProtKB-KW"/>
</dbReference>
<dbReference type="Proteomes" id="UP001066276">
    <property type="component" value="Chromosome 8"/>
</dbReference>
<comment type="function">
    <text evidence="12">Transposase-derived protein that may have nuclease activity. Does not have transposase activity.</text>
</comment>
<keyword evidence="9" id="KW-0378">Hydrolase</keyword>
<evidence type="ECO:0000313" key="16">
    <source>
        <dbReference type="Proteomes" id="UP001066276"/>
    </source>
</evidence>
<evidence type="ECO:0000256" key="13">
    <source>
        <dbReference type="SAM" id="MobiDB-lite"/>
    </source>
</evidence>
<dbReference type="PANTHER" id="PTHR22930">
    <property type="match status" value="1"/>
</dbReference>
<evidence type="ECO:0000256" key="4">
    <source>
        <dbReference type="ARBA" id="ARBA00006958"/>
    </source>
</evidence>
<keyword evidence="8" id="KW-0479">Metal-binding</keyword>
<evidence type="ECO:0000256" key="10">
    <source>
        <dbReference type="ARBA" id="ARBA00023242"/>
    </source>
</evidence>
<dbReference type="InterPro" id="IPR026103">
    <property type="entry name" value="HARBI1_animal"/>
</dbReference>
<gene>
    <name evidence="15" type="ORF">NDU88_003937</name>
</gene>
<evidence type="ECO:0000256" key="6">
    <source>
        <dbReference type="ARBA" id="ARBA00022490"/>
    </source>
</evidence>
<reference evidence="15" key="1">
    <citation type="journal article" date="2022" name="bioRxiv">
        <title>Sequencing and chromosome-scale assembly of the giantPleurodeles waltlgenome.</title>
        <authorList>
            <person name="Brown T."/>
            <person name="Elewa A."/>
            <person name="Iarovenko S."/>
            <person name="Subramanian E."/>
            <person name="Araus A.J."/>
            <person name="Petzold A."/>
            <person name="Susuki M."/>
            <person name="Suzuki K.-i.T."/>
            <person name="Hayashi T."/>
            <person name="Toyoda A."/>
            <person name="Oliveira C."/>
            <person name="Osipova E."/>
            <person name="Leigh N.D."/>
            <person name="Simon A."/>
            <person name="Yun M.H."/>
        </authorList>
    </citation>
    <scope>NUCLEOTIDE SEQUENCE</scope>
    <source>
        <strain evidence="15">20211129_DDA</strain>
        <tissue evidence="15">Liver</tissue>
    </source>
</reference>
<protein>
    <recommendedName>
        <fullName evidence="5">Putative nuclease HARBI1</fullName>
    </recommendedName>
    <alternativeName>
        <fullName evidence="11">Harbinger transposase-derived nuclease</fullName>
    </alternativeName>
</protein>
<proteinExistence type="inferred from homology"/>
<evidence type="ECO:0000256" key="8">
    <source>
        <dbReference type="ARBA" id="ARBA00022723"/>
    </source>
</evidence>
<dbReference type="EMBL" id="JANPWB010000012">
    <property type="protein sequence ID" value="KAJ1115715.1"/>
    <property type="molecule type" value="Genomic_DNA"/>
</dbReference>
<feature type="region of interest" description="Disordered" evidence="13">
    <location>
        <begin position="352"/>
        <end position="376"/>
    </location>
</feature>
<evidence type="ECO:0000256" key="3">
    <source>
        <dbReference type="ARBA" id="ARBA00004496"/>
    </source>
</evidence>
<organism evidence="15 16">
    <name type="scientific">Pleurodeles waltl</name>
    <name type="common">Iberian ribbed newt</name>
    <dbReference type="NCBI Taxonomy" id="8319"/>
    <lineage>
        <taxon>Eukaryota</taxon>
        <taxon>Metazoa</taxon>
        <taxon>Chordata</taxon>
        <taxon>Craniata</taxon>
        <taxon>Vertebrata</taxon>
        <taxon>Euteleostomi</taxon>
        <taxon>Amphibia</taxon>
        <taxon>Batrachia</taxon>
        <taxon>Caudata</taxon>
        <taxon>Salamandroidea</taxon>
        <taxon>Salamandridae</taxon>
        <taxon>Pleurodelinae</taxon>
        <taxon>Pleurodeles</taxon>
    </lineage>
</organism>
<dbReference type="PANTHER" id="PTHR22930:SF282">
    <property type="entry name" value="NUCLEASE HARBI1-RELATED"/>
    <property type="match status" value="1"/>
</dbReference>
<dbReference type="InterPro" id="IPR045249">
    <property type="entry name" value="HARBI1-like"/>
</dbReference>
<keyword evidence="10" id="KW-0539">Nucleus</keyword>
<comment type="similarity">
    <text evidence="4">Belongs to the HARBI1 family.</text>
</comment>
<dbReference type="AlphaFoldDB" id="A0AAV7NSD2"/>
<dbReference type="PRINTS" id="PR02086">
    <property type="entry name" value="PUTNUCHARBI1"/>
</dbReference>
<dbReference type="GO" id="GO:0046872">
    <property type="term" value="F:metal ion binding"/>
    <property type="evidence" value="ECO:0007669"/>
    <property type="project" value="UniProtKB-KW"/>
</dbReference>
<keyword evidence="16" id="KW-1185">Reference proteome</keyword>
<evidence type="ECO:0000256" key="11">
    <source>
        <dbReference type="ARBA" id="ARBA00030126"/>
    </source>
</evidence>
<name>A0AAV7NSD2_PLEWA</name>
<evidence type="ECO:0000256" key="2">
    <source>
        <dbReference type="ARBA" id="ARBA00004123"/>
    </source>
</evidence>
<sequence>MAVTSAAVKSAVVRIITTGAFPHWLLGPIGSNVNQCSIAPRSSTAYRNGVQHQRSYLTSHCPSLEVRQPPFQGPTWLHFQLRHTYLGLDSPHIQTTFWILFRVLCTLWVHASELFDSVVTVVLPRHRQLGHVRRWRNPQVHRPLVDLLTMEERHLIITYRFDHATIQELCTQLEPDLMSAIRHPKGIPPQVQVLSVLHFLASGSFQTTVAMASGMSQTMFSNVLSRVMSALLKHMRSYIIFPQVEDLATVKGDFYALGHILNIIGAIDGTHVALVPPPHRSEQVYRNRKSYHSMNVQMVCLAGQYISQVNAMFPCSVHDAYFLRNSSILYVMGQLQRHRVWLLGDSGKPQPVMATYPSEESQDQGRGTLQLGPWAD</sequence>
<dbReference type="GO" id="GO:0004518">
    <property type="term" value="F:nuclease activity"/>
    <property type="evidence" value="ECO:0007669"/>
    <property type="project" value="UniProtKB-KW"/>
</dbReference>